<accession>A0A967F3B7</accession>
<reference evidence="1" key="1">
    <citation type="submission" date="2020-03" db="EMBL/GenBank/DDBJ databases">
        <title>Genome of Pelagibius litoralis DSM 21314T.</title>
        <authorList>
            <person name="Wang G."/>
        </authorList>
    </citation>
    <scope>NUCLEOTIDE SEQUENCE</scope>
    <source>
        <strain evidence="1">DSM 21314</strain>
    </source>
</reference>
<gene>
    <name evidence="1" type="ORF">HBA54_26940</name>
</gene>
<protein>
    <submittedName>
        <fullName evidence="1">Trypsin-like peptidase domain-containing protein</fullName>
    </submittedName>
</protein>
<comment type="caution">
    <text evidence="1">The sequence shown here is derived from an EMBL/GenBank/DDBJ whole genome shotgun (WGS) entry which is preliminary data.</text>
</comment>
<name>A0A967F3B7_9PROT</name>
<keyword evidence="2" id="KW-1185">Reference proteome</keyword>
<dbReference type="Gene3D" id="2.40.10.10">
    <property type="entry name" value="Trypsin-like serine proteases"/>
    <property type="match status" value="2"/>
</dbReference>
<evidence type="ECO:0000313" key="2">
    <source>
        <dbReference type="Proteomes" id="UP000761264"/>
    </source>
</evidence>
<dbReference type="RefSeq" id="WP_167231243.1">
    <property type="nucleotide sequence ID" value="NZ_JAAQPH010000036.1"/>
</dbReference>
<dbReference type="SUPFAM" id="SSF50494">
    <property type="entry name" value="Trypsin-like serine proteases"/>
    <property type="match status" value="1"/>
</dbReference>
<dbReference type="InterPro" id="IPR043504">
    <property type="entry name" value="Peptidase_S1_PA_chymotrypsin"/>
</dbReference>
<proteinExistence type="predicted"/>
<organism evidence="1 2">
    <name type="scientific">Pelagibius litoralis</name>
    <dbReference type="NCBI Taxonomy" id="374515"/>
    <lineage>
        <taxon>Bacteria</taxon>
        <taxon>Pseudomonadati</taxon>
        <taxon>Pseudomonadota</taxon>
        <taxon>Alphaproteobacteria</taxon>
        <taxon>Rhodospirillales</taxon>
        <taxon>Rhodovibrionaceae</taxon>
        <taxon>Pelagibius</taxon>
    </lineage>
</organism>
<evidence type="ECO:0000313" key="1">
    <source>
        <dbReference type="EMBL" id="NIA72233.1"/>
    </source>
</evidence>
<dbReference type="EMBL" id="JAAQPH010000036">
    <property type="protein sequence ID" value="NIA72233.1"/>
    <property type="molecule type" value="Genomic_DNA"/>
</dbReference>
<sequence length="482" mass="50309">MTRAIATMILAGAFLGVGALPSWSKPSADIVRAAATSVVRVTAEGCPGAQGSRVGSGFVWPDPTTVVTALHVVADCQTLTVDYVEAGVQRRAQATKSLRRADLALLTVDDPPAVRALSATATAAEQEELAAIGLPLNVRNWQETYGSRALNVKKLSDILNDTARRQIESLGAPAIELEIFRLTAVVKPGSSGGPVINARGAVVGVVDGGLDGGASSLNWAVPAHLLQELVASSTNDANVGLGPAAETVFAFSVPETAQAAAEVNRDMACGGRSYFHLATRSLDEIVDSMQTPGTLDDPQGFVQVVAALAAVVPENDLAALRFDLFVDSETGATVAVPETMPLSDGDGFCAAESEEGDIALIFQGLVFNPAVTNVDFVSNQFVFDVSQGLGFTNCQADPSFSQMTPHARVDGLLARRFAALCHHLPSGEQAYNFVAHLGRLNSYLGIVAVNGEFYDTGVGGDPDITRDWAAAALAVIISTYQI</sequence>
<dbReference type="Pfam" id="PF13365">
    <property type="entry name" value="Trypsin_2"/>
    <property type="match status" value="1"/>
</dbReference>
<dbReference type="Proteomes" id="UP000761264">
    <property type="component" value="Unassembled WGS sequence"/>
</dbReference>
<dbReference type="InterPro" id="IPR009003">
    <property type="entry name" value="Peptidase_S1_PA"/>
</dbReference>
<dbReference type="PANTHER" id="PTHR43019">
    <property type="entry name" value="SERINE ENDOPROTEASE DEGS"/>
    <property type="match status" value="1"/>
</dbReference>
<dbReference type="AlphaFoldDB" id="A0A967F3B7"/>
<dbReference type="PANTHER" id="PTHR43019:SF23">
    <property type="entry name" value="PROTEASE DO-LIKE 5, CHLOROPLASTIC"/>
    <property type="match status" value="1"/>
</dbReference>